<proteinExistence type="predicted"/>
<evidence type="ECO:0000313" key="1">
    <source>
        <dbReference type="EMBL" id="QJA87700.1"/>
    </source>
</evidence>
<protein>
    <submittedName>
        <fullName evidence="1">Uncharacterized protein</fullName>
    </submittedName>
</protein>
<accession>A0A6M3L0C6</accession>
<sequence>MGEMAIMGIEGDKKEMWDPESPVEVGTAKATYNRLIAEGYKAFSVKKDGEKGKQIDEFDPDAGKIILIPAIKGG</sequence>
<dbReference type="EMBL" id="MT142727">
    <property type="protein sequence ID" value="QJA87700.1"/>
    <property type="molecule type" value="Genomic_DNA"/>
</dbReference>
<reference evidence="1" key="1">
    <citation type="submission" date="2020-03" db="EMBL/GenBank/DDBJ databases">
        <title>The deep terrestrial virosphere.</title>
        <authorList>
            <person name="Holmfeldt K."/>
            <person name="Nilsson E."/>
            <person name="Simone D."/>
            <person name="Lopez-Fernandez M."/>
            <person name="Wu X."/>
            <person name="de Brujin I."/>
            <person name="Lundin D."/>
            <person name="Andersson A."/>
            <person name="Bertilsson S."/>
            <person name="Dopson M."/>
        </authorList>
    </citation>
    <scope>NUCLEOTIDE SEQUENCE</scope>
    <source>
        <strain evidence="1">MM415B02907</strain>
    </source>
</reference>
<name>A0A6M3L0C6_9ZZZZ</name>
<dbReference type="AlphaFoldDB" id="A0A6M3L0C6"/>
<gene>
    <name evidence="1" type="ORF">MM415B02907_0002</name>
</gene>
<organism evidence="1">
    <name type="scientific">viral metagenome</name>
    <dbReference type="NCBI Taxonomy" id="1070528"/>
    <lineage>
        <taxon>unclassified sequences</taxon>
        <taxon>metagenomes</taxon>
        <taxon>organismal metagenomes</taxon>
    </lineage>
</organism>